<feature type="domain" description="Glycosyltransferase subfamily 4-like N-terminal" evidence="2">
    <location>
        <begin position="8"/>
        <end position="107"/>
    </location>
</feature>
<dbReference type="Pfam" id="PF13439">
    <property type="entry name" value="Glyco_transf_4"/>
    <property type="match status" value="1"/>
</dbReference>
<comment type="caution">
    <text evidence="3">The sequence shown here is derived from an EMBL/GenBank/DDBJ whole genome shotgun (WGS) entry which is preliminary data.</text>
</comment>
<evidence type="ECO:0000259" key="1">
    <source>
        <dbReference type="Pfam" id="PF00534"/>
    </source>
</evidence>
<feature type="domain" description="Glycosyl transferase family 1" evidence="1">
    <location>
        <begin position="111"/>
        <end position="268"/>
    </location>
</feature>
<dbReference type="SUPFAM" id="SSF53756">
    <property type="entry name" value="UDP-Glycosyltransferase/glycogen phosphorylase"/>
    <property type="match status" value="1"/>
</dbReference>
<dbReference type="InterPro" id="IPR028098">
    <property type="entry name" value="Glyco_trans_4-like_N"/>
</dbReference>
<dbReference type="PATRIC" id="fig|1227456.3.peg.2463"/>
<dbReference type="EMBL" id="AOME01000064">
    <property type="protein sequence ID" value="EMA51724.1"/>
    <property type="molecule type" value="Genomic_DNA"/>
</dbReference>
<keyword evidence="4" id="KW-1185">Reference proteome</keyword>
<evidence type="ECO:0000259" key="2">
    <source>
        <dbReference type="Pfam" id="PF13439"/>
    </source>
</evidence>
<dbReference type="Gene3D" id="3.40.50.2000">
    <property type="entry name" value="Glycogen Phosphorylase B"/>
    <property type="match status" value="2"/>
</dbReference>
<dbReference type="CDD" id="cd03801">
    <property type="entry name" value="GT4_PimA-like"/>
    <property type="match status" value="1"/>
</dbReference>
<dbReference type="Pfam" id="PF00534">
    <property type="entry name" value="Glycos_transf_1"/>
    <property type="match status" value="1"/>
</dbReference>
<reference evidence="3 4" key="1">
    <citation type="journal article" date="2014" name="PLoS Genet.">
        <title>Phylogenetically driven sequencing of extremely halophilic archaea reveals strategies for static and dynamic osmo-response.</title>
        <authorList>
            <person name="Becker E.A."/>
            <person name="Seitzer P.M."/>
            <person name="Tritt A."/>
            <person name="Larsen D."/>
            <person name="Krusor M."/>
            <person name="Yao A.I."/>
            <person name="Wu D."/>
            <person name="Madern D."/>
            <person name="Eisen J.A."/>
            <person name="Darling A.E."/>
            <person name="Facciotti M.T."/>
        </authorList>
    </citation>
    <scope>NUCLEOTIDE SEQUENCE [LARGE SCALE GENOMIC DNA]</scope>
    <source>
        <strain evidence="3 4">DSM 8989</strain>
    </source>
</reference>
<dbReference type="InterPro" id="IPR001296">
    <property type="entry name" value="Glyco_trans_1"/>
</dbReference>
<dbReference type="STRING" id="1227456.C450_12148"/>
<dbReference type="AlphaFoldDB" id="M0N3M9"/>
<dbReference type="Proteomes" id="UP000011625">
    <property type="component" value="Unassembled WGS sequence"/>
</dbReference>
<protein>
    <submittedName>
        <fullName evidence="3">Glycosyl transferase group 1</fullName>
    </submittedName>
</protein>
<gene>
    <name evidence="3" type="ORF">C450_12148</name>
</gene>
<name>M0N3M9_9EURY</name>
<evidence type="ECO:0000313" key="4">
    <source>
        <dbReference type="Proteomes" id="UP000011625"/>
    </source>
</evidence>
<accession>M0N3M9</accession>
<evidence type="ECO:0000313" key="3">
    <source>
        <dbReference type="EMBL" id="EMA51724.1"/>
    </source>
</evidence>
<dbReference type="PANTHER" id="PTHR12526">
    <property type="entry name" value="GLYCOSYLTRANSFERASE"/>
    <property type="match status" value="1"/>
</dbReference>
<sequence>MGAPIPHLLSEDFDIVHGHTFLPAVPTRAAGALTDAATVFTVHGTALTSGTGRDESALAPIKRQIERQFVLGFDYDNVISVNTEHIGLLNEHHTDVSCVPNGVDIDRFDVETEQRDEILFLGRLAPKKRVSDLIEAYEQVSDEFPETDLVIVGSGPKRSELDDLVETLGVSDRVRFEGRVSDEAIPRYYRWARLFVLPSVWEGHPLTLLEAWAAETPVVASDVEGITEFVEHGETGHLVPSKSPDELADGLRYALSNPATAEQWATNAHDLVERDYSWEGVAERTNRIYEQIIFGSSDG</sequence>
<dbReference type="GO" id="GO:0016757">
    <property type="term" value="F:glycosyltransferase activity"/>
    <property type="evidence" value="ECO:0007669"/>
    <property type="project" value="InterPro"/>
</dbReference>
<proteinExistence type="predicted"/>
<organism evidence="3 4">
    <name type="scientific">Halococcus salifodinae DSM 8989</name>
    <dbReference type="NCBI Taxonomy" id="1227456"/>
    <lineage>
        <taxon>Archaea</taxon>
        <taxon>Methanobacteriati</taxon>
        <taxon>Methanobacteriota</taxon>
        <taxon>Stenosarchaea group</taxon>
        <taxon>Halobacteria</taxon>
        <taxon>Halobacteriales</taxon>
        <taxon>Halococcaceae</taxon>
        <taxon>Halococcus</taxon>
    </lineage>
</organism>
<keyword evidence="3" id="KW-0808">Transferase</keyword>